<dbReference type="PROSITE" id="PS50943">
    <property type="entry name" value="HTH_CROC1"/>
    <property type="match status" value="1"/>
</dbReference>
<keyword evidence="1" id="KW-0238">DNA-binding</keyword>
<dbReference type="InterPro" id="IPR001387">
    <property type="entry name" value="Cro/C1-type_HTH"/>
</dbReference>
<organism evidence="3 4">
    <name type="scientific">Aquibium carbonis</name>
    <dbReference type="NCBI Taxonomy" id="2495581"/>
    <lineage>
        <taxon>Bacteria</taxon>
        <taxon>Pseudomonadati</taxon>
        <taxon>Pseudomonadota</taxon>
        <taxon>Alphaproteobacteria</taxon>
        <taxon>Hyphomicrobiales</taxon>
        <taxon>Phyllobacteriaceae</taxon>
        <taxon>Aquibium</taxon>
    </lineage>
</organism>
<dbReference type="CDD" id="cd02209">
    <property type="entry name" value="cupin_XRE_C"/>
    <property type="match status" value="1"/>
</dbReference>
<dbReference type="InterPro" id="IPR011051">
    <property type="entry name" value="RmlC_Cupin_sf"/>
</dbReference>
<protein>
    <submittedName>
        <fullName evidence="3">XRE family transcriptional regulator</fullName>
    </submittedName>
</protein>
<dbReference type="SUPFAM" id="SSF47413">
    <property type="entry name" value="lambda repressor-like DNA-binding domains"/>
    <property type="match status" value="1"/>
</dbReference>
<dbReference type="CDD" id="cd00093">
    <property type="entry name" value="HTH_XRE"/>
    <property type="match status" value="1"/>
</dbReference>
<dbReference type="EMBL" id="RWKW01000102">
    <property type="protein sequence ID" value="RST83493.1"/>
    <property type="molecule type" value="Genomic_DNA"/>
</dbReference>
<dbReference type="InterPro" id="IPR050807">
    <property type="entry name" value="TransReg_Diox_bact_type"/>
</dbReference>
<dbReference type="Gene3D" id="2.60.120.10">
    <property type="entry name" value="Jelly Rolls"/>
    <property type="match status" value="1"/>
</dbReference>
<dbReference type="GO" id="GO:0003677">
    <property type="term" value="F:DNA binding"/>
    <property type="evidence" value="ECO:0007669"/>
    <property type="project" value="UniProtKB-KW"/>
</dbReference>
<dbReference type="InterPro" id="IPR014710">
    <property type="entry name" value="RmlC-like_jellyroll"/>
</dbReference>
<dbReference type="Gene3D" id="1.10.260.40">
    <property type="entry name" value="lambda repressor-like DNA-binding domains"/>
    <property type="match status" value="1"/>
</dbReference>
<reference evidence="3 4" key="1">
    <citation type="submission" date="2018-12" db="EMBL/GenBank/DDBJ databases">
        <title>Mesorhizobium carbonis sp. nov., isolated from coal mine water.</title>
        <authorList>
            <person name="Xin W."/>
            <person name="Xu Z."/>
            <person name="Xiang F."/>
            <person name="Zhang J."/>
            <person name="Xi L."/>
            <person name="Liu J."/>
        </authorList>
    </citation>
    <scope>NUCLEOTIDE SEQUENCE [LARGE SCALE GENOMIC DNA]</scope>
    <source>
        <strain evidence="3 4">B2.3</strain>
    </source>
</reference>
<dbReference type="InterPro" id="IPR013096">
    <property type="entry name" value="Cupin_2"/>
</dbReference>
<dbReference type="GO" id="GO:0005829">
    <property type="term" value="C:cytosol"/>
    <property type="evidence" value="ECO:0007669"/>
    <property type="project" value="TreeGrafter"/>
</dbReference>
<accession>A0A429YPY5</accession>
<gene>
    <name evidence="3" type="ORF">EJC49_22275</name>
</gene>
<name>A0A429YPY5_9HYPH</name>
<dbReference type="SMART" id="SM00530">
    <property type="entry name" value="HTH_XRE"/>
    <property type="match status" value="1"/>
</dbReference>
<dbReference type="SUPFAM" id="SSF51182">
    <property type="entry name" value="RmlC-like cupins"/>
    <property type="match status" value="1"/>
</dbReference>
<keyword evidence="4" id="KW-1185">Reference proteome</keyword>
<comment type="caution">
    <text evidence="3">The sequence shown here is derived from an EMBL/GenBank/DDBJ whole genome shotgun (WGS) entry which is preliminary data.</text>
</comment>
<dbReference type="RefSeq" id="WP_126702135.1">
    <property type="nucleotide sequence ID" value="NZ_RWKW01000102.1"/>
</dbReference>
<dbReference type="PANTHER" id="PTHR46797">
    <property type="entry name" value="HTH-TYPE TRANSCRIPTIONAL REGULATOR"/>
    <property type="match status" value="1"/>
</dbReference>
<dbReference type="GO" id="GO:0003700">
    <property type="term" value="F:DNA-binding transcription factor activity"/>
    <property type="evidence" value="ECO:0007669"/>
    <property type="project" value="TreeGrafter"/>
</dbReference>
<proteinExistence type="predicted"/>
<evidence type="ECO:0000313" key="3">
    <source>
        <dbReference type="EMBL" id="RST83493.1"/>
    </source>
</evidence>
<dbReference type="OrthoDB" id="189170at2"/>
<evidence type="ECO:0000256" key="1">
    <source>
        <dbReference type="ARBA" id="ARBA00023125"/>
    </source>
</evidence>
<dbReference type="Proteomes" id="UP000278398">
    <property type="component" value="Unassembled WGS sequence"/>
</dbReference>
<sequence>MNSSSVDTLEADLPEIGTGIDVGARLSQLRQERGWTLQQASRQTGVSASALSKIERNELSPTIATLQRVARGYGMDVVDLLADKEAARSLAGRRSVTRASGGRAYQSNSCANTLLCADLIDKKMTPIRSRVTARKPSDYGSWPVSDSEIFLTVVRGVVVVHSQIYEPLTLNAGDCLYYDASTPHIWLSEGPDHAEVIWVLAS</sequence>
<evidence type="ECO:0000313" key="4">
    <source>
        <dbReference type="Proteomes" id="UP000278398"/>
    </source>
</evidence>
<feature type="domain" description="HTH cro/C1-type" evidence="2">
    <location>
        <begin position="26"/>
        <end position="80"/>
    </location>
</feature>
<dbReference type="Pfam" id="PF01381">
    <property type="entry name" value="HTH_3"/>
    <property type="match status" value="1"/>
</dbReference>
<dbReference type="InterPro" id="IPR010982">
    <property type="entry name" value="Lambda_DNA-bd_dom_sf"/>
</dbReference>
<evidence type="ECO:0000259" key="2">
    <source>
        <dbReference type="PROSITE" id="PS50943"/>
    </source>
</evidence>
<dbReference type="Pfam" id="PF07883">
    <property type="entry name" value="Cupin_2"/>
    <property type="match status" value="1"/>
</dbReference>
<dbReference type="AlphaFoldDB" id="A0A429YPY5"/>
<dbReference type="PANTHER" id="PTHR46797:SF20">
    <property type="entry name" value="BLR4304 PROTEIN"/>
    <property type="match status" value="1"/>
</dbReference>